<dbReference type="RefSeq" id="WP_148452303.1">
    <property type="nucleotide sequence ID" value="NZ_VSDO01000002.1"/>
</dbReference>
<dbReference type="EMBL" id="VSDO01000002">
    <property type="protein sequence ID" value="TYA13532.1"/>
    <property type="molecule type" value="Genomic_DNA"/>
</dbReference>
<dbReference type="Proteomes" id="UP000325218">
    <property type="component" value="Unassembled WGS sequence"/>
</dbReference>
<dbReference type="AlphaFoldDB" id="A0A5D0CUG2"/>
<keyword evidence="3" id="KW-1185">Reference proteome</keyword>
<gene>
    <name evidence="2" type="ORF">FRY98_12865</name>
</gene>
<evidence type="ECO:0000313" key="3">
    <source>
        <dbReference type="Proteomes" id="UP000325218"/>
    </source>
</evidence>
<keyword evidence="1" id="KW-0175">Coiled coil</keyword>
<evidence type="ECO:0000313" key="2">
    <source>
        <dbReference type="EMBL" id="TYA13532.1"/>
    </source>
</evidence>
<name>A0A5D0CUG2_9BACL</name>
<proteinExistence type="predicted"/>
<protein>
    <submittedName>
        <fullName evidence="2">Uncharacterized protein</fullName>
    </submittedName>
</protein>
<organism evidence="2 3">
    <name type="scientific">Paenibacillus faecis</name>
    <dbReference type="NCBI Taxonomy" id="862114"/>
    <lineage>
        <taxon>Bacteria</taxon>
        <taxon>Bacillati</taxon>
        <taxon>Bacillota</taxon>
        <taxon>Bacilli</taxon>
        <taxon>Bacillales</taxon>
        <taxon>Paenibacillaceae</taxon>
        <taxon>Paenibacillus</taxon>
    </lineage>
</organism>
<accession>A0A5D0CUG2</accession>
<sequence length="65" mass="7621">MNDELLKSISELLDQKLAPLQQKIEVVDDKVSRLEEKMDTLAADVEFTYQKTSRNELEINRLKQQ</sequence>
<comment type="caution">
    <text evidence="2">The sequence shown here is derived from an EMBL/GenBank/DDBJ whole genome shotgun (WGS) entry which is preliminary data.</text>
</comment>
<evidence type="ECO:0000256" key="1">
    <source>
        <dbReference type="SAM" id="Coils"/>
    </source>
</evidence>
<reference evidence="2 3" key="1">
    <citation type="submission" date="2019-08" db="EMBL/GenBank/DDBJ databases">
        <title>Genome sequencing of Paenibacillus faecis DSM 23593(T).</title>
        <authorList>
            <person name="Kook J.-K."/>
            <person name="Park S.-N."/>
            <person name="Lim Y.K."/>
        </authorList>
    </citation>
    <scope>NUCLEOTIDE SEQUENCE [LARGE SCALE GENOMIC DNA]</scope>
    <source>
        <strain evidence="2 3">DSM 23593</strain>
    </source>
</reference>
<dbReference type="Gene3D" id="1.20.5.170">
    <property type="match status" value="1"/>
</dbReference>
<dbReference type="OrthoDB" id="2680088at2"/>
<feature type="coiled-coil region" evidence="1">
    <location>
        <begin position="17"/>
        <end position="44"/>
    </location>
</feature>